<name>A0A844Z1N2_9SPHN</name>
<dbReference type="Pfam" id="PF03572">
    <property type="entry name" value="Peptidase_S41"/>
    <property type="match status" value="1"/>
</dbReference>
<sequence length="771" mass="83506">MRKSLIFVTLLFAPATGVAQDEAASIELDNPGFEQAEPGSALTGWGGNMLPADGDVAGYKAVIDTADPAAGSASVRIESQGVIDAGKFGTITRALDVTALRGRKIRLTGMARVDSPAPKHAGFWLRVDRPGGQSGFFDNMGDRPITSGAWQSYSIEGDVAADANQIVFGFLVQGQGKAWVDDFAVEDIGPMDLPHFEGVGTPVGPTRDGSVEGDVAAAPVTDRGVTNLQALARVYGLVRWFHPSDQAAEADWGRFLIGAIPRVEGAETSTELATTLAELFQPVAPAVRINEIGDAFTVPLYASTRHLQWTYHGFPSPLSRAYSSERMEVPAAKTPSEIAENITEKIAIFLPLSVPIDDSGSTIPKRDTPAVESGKPEGWLPAGHDRTTRIAGIVSAWAMFDHFYPYWDVVDTDWDAIFAPMLQDAALASDDIAYRDVLLRLVEGLHDGHGGVNYRDEGRALLPLDWEWIENELVITAPPAGAPDASGYRPGMVVKAIDGVPVQDAIAAKKARISGSDQWKTELALSRLRYSHEVGQRLLLIEDADGAQSEITLPLSPMSRDERVREPKPDVVSELEPGIVYVDIDRLTDTRFSDGKAQIESAKGLVFDLRGYPKGRYAYLSHMTDSPIRSAEMNIPSQTLPHAQFDSWQEGGWRITPALPRYTDKVVFITDGGAISWSESILGTVKANGLGTIIGVPTAGANGNVTTFRIPGGYQLRWTGMQVKNRDGTQHHILGVQPDIRVERTLAGVRERRDELLDAALAEVKRQMAED</sequence>
<dbReference type="Gene3D" id="3.90.226.10">
    <property type="entry name" value="2-enoyl-CoA Hydratase, Chain A, domain 1"/>
    <property type="match status" value="1"/>
</dbReference>
<dbReference type="EMBL" id="WTYZ01000001">
    <property type="protein sequence ID" value="MXO81845.1"/>
    <property type="molecule type" value="Genomic_DNA"/>
</dbReference>
<dbReference type="OrthoDB" id="8365150at2"/>
<evidence type="ECO:0000256" key="1">
    <source>
        <dbReference type="SAM" id="SignalP"/>
    </source>
</evidence>
<comment type="caution">
    <text evidence="3">The sequence shown here is derived from an EMBL/GenBank/DDBJ whole genome shotgun (WGS) entry which is preliminary data.</text>
</comment>
<gene>
    <name evidence="3" type="ORF">GRI35_00475</name>
</gene>
<dbReference type="Gene3D" id="3.30.750.44">
    <property type="match status" value="1"/>
</dbReference>
<evidence type="ECO:0000259" key="2">
    <source>
        <dbReference type="SMART" id="SM00245"/>
    </source>
</evidence>
<dbReference type="Proteomes" id="UP000460290">
    <property type="component" value="Unassembled WGS sequence"/>
</dbReference>
<dbReference type="SUPFAM" id="SSF52096">
    <property type="entry name" value="ClpP/crotonase"/>
    <property type="match status" value="1"/>
</dbReference>
<reference evidence="3 4" key="1">
    <citation type="submission" date="2019-12" db="EMBL/GenBank/DDBJ databases">
        <title>Genomic-based taxomic classification of the family Erythrobacteraceae.</title>
        <authorList>
            <person name="Xu L."/>
        </authorList>
    </citation>
    <scope>NUCLEOTIDE SEQUENCE [LARGE SCALE GENOMIC DNA]</scope>
    <source>
        <strain evidence="3 4">KCTC 42006</strain>
    </source>
</reference>
<dbReference type="AlphaFoldDB" id="A0A844Z1N2"/>
<dbReference type="GO" id="GO:0006508">
    <property type="term" value="P:proteolysis"/>
    <property type="evidence" value="ECO:0007669"/>
    <property type="project" value="InterPro"/>
</dbReference>
<organism evidence="3 4">
    <name type="scientific">Pontixanthobacter aestiaquae</name>
    <dbReference type="NCBI Taxonomy" id="1509367"/>
    <lineage>
        <taxon>Bacteria</taxon>
        <taxon>Pseudomonadati</taxon>
        <taxon>Pseudomonadota</taxon>
        <taxon>Alphaproteobacteria</taxon>
        <taxon>Sphingomonadales</taxon>
        <taxon>Erythrobacteraceae</taxon>
        <taxon>Pontixanthobacter</taxon>
    </lineage>
</organism>
<feature type="chain" id="PRO_5032770975" description="Tail specific protease domain-containing protein" evidence="1">
    <location>
        <begin position="20"/>
        <end position="771"/>
    </location>
</feature>
<evidence type="ECO:0000313" key="4">
    <source>
        <dbReference type="Proteomes" id="UP000460290"/>
    </source>
</evidence>
<feature type="domain" description="Tail specific protease" evidence="2">
    <location>
        <begin position="548"/>
        <end position="743"/>
    </location>
</feature>
<dbReference type="Gene3D" id="2.60.120.260">
    <property type="entry name" value="Galactose-binding domain-like"/>
    <property type="match status" value="1"/>
</dbReference>
<dbReference type="InterPro" id="IPR005151">
    <property type="entry name" value="Tail-specific_protease"/>
</dbReference>
<dbReference type="RefSeq" id="WP_160612204.1">
    <property type="nucleotide sequence ID" value="NZ_JAUFQM010000001.1"/>
</dbReference>
<evidence type="ECO:0000313" key="3">
    <source>
        <dbReference type="EMBL" id="MXO81845.1"/>
    </source>
</evidence>
<accession>A0A844Z1N2</accession>
<keyword evidence="1" id="KW-0732">Signal</keyword>
<dbReference type="SMART" id="SM00245">
    <property type="entry name" value="TSPc"/>
    <property type="match status" value="1"/>
</dbReference>
<dbReference type="GO" id="GO:0008236">
    <property type="term" value="F:serine-type peptidase activity"/>
    <property type="evidence" value="ECO:0007669"/>
    <property type="project" value="InterPro"/>
</dbReference>
<protein>
    <recommendedName>
        <fullName evidence="2">Tail specific protease domain-containing protein</fullName>
    </recommendedName>
</protein>
<dbReference type="InterPro" id="IPR029045">
    <property type="entry name" value="ClpP/crotonase-like_dom_sf"/>
</dbReference>
<feature type="signal peptide" evidence="1">
    <location>
        <begin position="1"/>
        <end position="19"/>
    </location>
</feature>
<proteinExistence type="predicted"/>
<keyword evidence="4" id="KW-1185">Reference proteome</keyword>